<gene>
    <name evidence="7 11" type="primary">nusA</name>
    <name evidence="11" type="ORF">BpJC7_03110</name>
</gene>
<dbReference type="RefSeq" id="WP_151679167.1">
    <property type="nucleotide sequence ID" value="NZ_BKZP01000001.1"/>
</dbReference>
<evidence type="ECO:0000256" key="4">
    <source>
        <dbReference type="ARBA" id="ARBA00022884"/>
    </source>
</evidence>
<comment type="subcellular location">
    <subcellularLocation>
        <location evidence="7">Cytoplasm</location>
    </subcellularLocation>
</comment>
<feature type="region of interest" description="Disordered" evidence="8">
    <location>
        <begin position="344"/>
        <end position="405"/>
    </location>
</feature>
<accession>A0A5J4JF96</accession>
<evidence type="ECO:0000313" key="11">
    <source>
        <dbReference type="EMBL" id="GER69008.1"/>
    </source>
</evidence>
<dbReference type="PROSITE" id="PS50084">
    <property type="entry name" value="KH_TYPE_1"/>
    <property type="match status" value="1"/>
</dbReference>
<dbReference type="GO" id="GO:0006353">
    <property type="term" value="P:DNA-templated transcription termination"/>
    <property type="evidence" value="ECO:0007669"/>
    <property type="project" value="UniProtKB-UniRule"/>
</dbReference>
<evidence type="ECO:0000256" key="6">
    <source>
        <dbReference type="ARBA" id="ARBA00023163"/>
    </source>
</evidence>
<reference evidence="11 12" key="1">
    <citation type="submission" date="2019-09" db="EMBL/GenBank/DDBJ databases">
        <title>Draft genome sequence of Bacillus sp. JC-7.</title>
        <authorList>
            <person name="Tanaka N."/>
            <person name="Shiwa Y."/>
            <person name="Fujita N."/>
            <person name="Tanasupawat S."/>
        </authorList>
    </citation>
    <scope>NUCLEOTIDE SEQUENCE [LARGE SCALE GENOMIC DNA]</scope>
    <source>
        <strain evidence="11 12">JC-7</strain>
    </source>
</reference>
<evidence type="ECO:0000313" key="12">
    <source>
        <dbReference type="Proteomes" id="UP000391919"/>
    </source>
</evidence>
<dbReference type="InterPro" id="IPR004087">
    <property type="entry name" value="KH_dom"/>
</dbReference>
<keyword evidence="12" id="KW-1185">Reference proteome</keyword>
<keyword evidence="4 7" id="KW-0694">RNA-binding</keyword>
<evidence type="ECO:0000256" key="8">
    <source>
        <dbReference type="SAM" id="MobiDB-lite"/>
    </source>
</evidence>
<dbReference type="InterPro" id="IPR012340">
    <property type="entry name" value="NA-bd_OB-fold"/>
</dbReference>
<dbReference type="SMART" id="SM00316">
    <property type="entry name" value="S1"/>
    <property type="match status" value="1"/>
</dbReference>
<dbReference type="Gene3D" id="3.30.1480.10">
    <property type="entry name" value="NusA, N-terminal domain"/>
    <property type="match status" value="1"/>
</dbReference>
<dbReference type="NCBIfam" id="TIGR01953">
    <property type="entry name" value="NusA"/>
    <property type="match status" value="1"/>
</dbReference>
<name>A0A5J4JF96_9BACI</name>
<protein>
    <recommendedName>
        <fullName evidence="7">Transcription termination/antitermination protein NusA</fullName>
    </recommendedName>
</protein>
<keyword evidence="3 7" id="KW-0889">Transcription antitermination</keyword>
<dbReference type="Pfam" id="PF26594">
    <property type="entry name" value="KH_NusA_2nd"/>
    <property type="match status" value="1"/>
</dbReference>
<dbReference type="Gene3D" id="2.40.50.140">
    <property type="entry name" value="Nucleic acid-binding proteins"/>
    <property type="match status" value="1"/>
</dbReference>
<comment type="subunit">
    <text evidence="7">Monomer. Binds directly to the core enzyme of the DNA-dependent RNA polymerase and to nascent RNA.</text>
</comment>
<dbReference type="SMART" id="SM00322">
    <property type="entry name" value="KH"/>
    <property type="match status" value="2"/>
</dbReference>
<evidence type="ECO:0000256" key="1">
    <source>
        <dbReference type="ARBA" id="ARBA00022472"/>
    </source>
</evidence>
<comment type="similarity">
    <text evidence="7">Belongs to the NusA family.</text>
</comment>
<feature type="domain" description="S1 motif" evidence="9">
    <location>
        <begin position="133"/>
        <end position="199"/>
    </location>
</feature>
<dbReference type="InterPro" id="IPR025249">
    <property type="entry name" value="TF_NusA_KH_1st"/>
</dbReference>
<dbReference type="HAMAP" id="MF_00945_B">
    <property type="entry name" value="NusA_B"/>
    <property type="match status" value="1"/>
</dbReference>
<evidence type="ECO:0000256" key="7">
    <source>
        <dbReference type="HAMAP-Rule" id="MF_00945"/>
    </source>
</evidence>
<dbReference type="GO" id="GO:0005829">
    <property type="term" value="C:cytosol"/>
    <property type="evidence" value="ECO:0007669"/>
    <property type="project" value="TreeGrafter"/>
</dbReference>
<evidence type="ECO:0000256" key="5">
    <source>
        <dbReference type="ARBA" id="ARBA00023015"/>
    </source>
</evidence>
<keyword evidence="2 7" id="KW-0963">Cytoplasm</keyword>
<dbReference type="InterPro" id="IPR015946">
    <property type="entry name" value="KH_dom-like_a/b"/>
</dbReference>
<dbReference type="InterPro" id="IPR009019">
    <property type="entry name" value="KH_sf_prok-type"/>
</dbReference>
<dbReference type="CDD" id="cd04455">
    <property type="entry name" value="S1_NusA"/>
    <property type="match status" value="1"/>
</dbReference>
<dbReference type="PANTHER" id="PTHR22648:SF0">
    <property type="entry name" value="TRANSCRIPTION TERMINATION_ANTITERMINATION PROTEIN NUSA"/>
    <property type="match status" value="1"/>
</dbReference>
<dbReference type="FunFam" id="3.30.300.20:FF:000002">
    <property type="entry name" value="Transcription termination/antitermination protein NusA"/>
    <property type="match status" value="1"/>
</dbReference>
<dbReference type="Pfam" id="PF08529">
    <property type="entry name" value="NusA_N"/>
    <property type="match status" value="1"/>
</dbReference>
<organism evidence="11 12">
    <name type="scientific">Weizmannia acidilactici</name>
    <dbReference type="NCBI Taxonomy" id="2607726"/>
    <lineage>
        <taxon>Bacteria</taxon>
        <taxon>Bacillati</taxon>
        <taxon>Bacillota</taxon>
        <taxon>Bacilli</taxon>
        <taxon>Bacillales</taxon>
        <taxon>Bacillaceae</taxon>
        <taxon>Heyndrickxia</taxon>
    </lineage>
</organism>
<evidence type="ECO:0000256" key="3">
    <source>
        <dbReference type="ARBA" id="ARBA00022814"/>
    </source>
</evidence>
<feature type="domain" description="K Homology" evidence="10">
    <location>
        <begin position="229"/>
        <end position="301"/>
    </location>
</feature>
<dbReference type="FunFam" id="3.30.1480.10:FF:000002">
    <property type="entry name" value="Transcription termination/antitermination protein NusA"/>
    <property type="match status" value="1"/>
</dbReference>
<keyword evidence="5 7" id="KW-0805">Transcription regulation</keyword>
<dbReference type="SUPFAM" id="SSF69705">
    <property type="entry name" value="Transcription factor NusA, N-terminal domain"/>
    <property type="match status" value="1"/>
</dbReference>
<dbReference type="AlphaFoldDB" id="A0A5J4JF96"/>
<comment type="caution">
    <text evidence="11">The sequence shown here is derived from an EMBL/GenBank/DDBJ whole genome shotgun (WGS) entry which is preliminary data.</text>
</comment>
<comment type="function">
    <text evidence="7">Participates in both transcription termination and antitermination.</text>
</comment>
<dbReference type="InterPro" id="IPR003029">
    <property type="entry name" value="S1_domain"/>
</dbReference>
<feature type="compositionally biased region" description="Acidic residues" evidence="8">
    <location>
        <begin position="355"/>
        <end position="367"/>
    </location>
</feature>
<dbReference type="InterPro" id="IPR036555">
    <property type="entry name" value="NusA_N_sf"/>
</dbReference>
<dbReference type="GO" id="GO:0031564">
    <property type="term" value="P:transcription antitermination"/>
    <property type="evidence" value="ECO:0007669"/>
    <property type="project" value="UniProtKB-UniRule"/>
</dbReference>
<sequence>MSSELVDALTMLEKEKGISRELLVEAIEAALVSAYRRNFNQAQNVRTDLNLANGTIRVFARKDVVEEVFDSRLEISLEDAKKINPSYEIGDVVEIEVTPKDFGRIAAQTAKQVVTQRVREAERGIIYNEFIDREDDIMTGIVQRKDARFTYVSLGKAEALLPPGEQSPNEAYNPHDRIKVYITKVEKTTKGPQIFVSRTHPGLLKRLFELEVPEIYDGTVEIRSVAREAGDRSKISVYTDRPDVDPVGACVGPKGARVQAIVNELHGEKIDIVKWSDDPVEFVANALSPSKVLDVIVDEKNKATTVIVPDYQLSLAIGKRGQNARLAAKLTGWKIDIKSETDARETGIYPRPETFEGEMPAETEETLDPVLNKETAEFLAAEEETGLHAKEEKVPEFDEKDDEIE</sequence>
<dbReference type="EMBL" id="BKZQ01000003">
    <property type="protein sequence ID" value="GER69008.1"/>
    <property type="molecule type" value="Genomic_DNA"/>
</dbReference>
<dbReference type="FunFam" id="2.40.50.140:FF:000058">
    <property type="entry name" value="Transcription termination/antitermination protein NusA"/>
    <property type="match status" value="1"/>
</dbReference>
<dbReference type="InterPro" id="IPR058582">
    <property type="entry name" value="KH_NusA_2nd"/>
</dbReference>
<evidence type="ECO:0000259" key="10">
    <source>
        <dbReference type="SMART" id="SM00322"/>
    </source>
</evidence>
<dbReference type="CDD" id="cd22529">
    <property type="entry name" value="KH-II_NusA_rpt2"/>
    <property type="match status" value="1"/>
</dbReference>
<evidence type="ECO:0000256" key="2">
    <source>
        <dbReference type="ARBA" id="ARBA00022490"/>
    </source>
</evidence>
<evidence type="ECO:0000259" key="9">
    <source>
        <dbReference type="SMART" id="SM00316"/>
    </source>
</evidence>
<dbReference type="Pfam" id="PF00575">
    <property type="entry name" value="S1"/>
    <property type="match status" value="1"/>
</dbReference>
<dbReference type="InterPro" id="IPR013735">
    <property type="entry name" value="TF_NusA_N"/>
</dbReference>
<dbReference type="CDD" id="cd02134">
    <property type="entry name" value="KH-II_NusA_rpt1"/>
    <property type="match status" value="1"/>
</dbReference>
<dbReference type="FunFam" id="3.30.300.20:FF:000005">
    <property type="entry name" value="Transcription termination/antitermination protein NusA"/>
    <property type="match status" value="1"/>
</dbReference>
<dbReference type="Gene3D" id="3.30.300.20">
    <property type="match status" value="2"/>
</dbReference>
<dbReference type="Proteomes" id="UP000391919">
    <property type="component" value="Unassembled WGS sequence"/>
</dbReference>
<dbReference type="SUPFAM" id="SSF50249">
    <property type="entry name" value="Nucleic acid-binding proteins"/>
    <property type="match status" value="1"/>
</dbReference>
<keyword evidence="6 7" id="KW-0804">Transcription</keyword>
<proteinExistence type="inferred from homology"/>
<dbReference type="SUPFAM" id="SSF54814">
    <property type="entry name" value="Prokaryotic type KH domain (KH-domain type II)"/>
    <property type="match status" value="2"/>
</dbReference>
<dbReference type="PANTHER" id="PTHR22648">
    <property type="entry name" value="TRANSCRIPTION TERMINATION FACTOR NUSA"/>
    <property type="match status" value="1"/>
</dbReference>
<feature type="compositionally biased region" description="Basic and acidic residues" evidence="8">
    <location>
        <begin position="385"/>
        <end position="397"/>
    </location>
</feature>
<dbReference type="GO" id="GO:0003723">
    <property type="term" value="F:RNA binding"/>
    <property type="evidence" value="ECO:0007669"/>
    <property type="project" value="UniProtKB-UniRule"/>
</dbReference>
<dbReference type="GO" id="GO:0003700">
    <property type="term" value="F:DNA-binding transcription factor activity"/>
    <property type="evidence" value="ECO:0007669"/>
    <property type="project" value="InterPro"/>
</dbReference>
<keyword evidence="1 7" id="KW-0806">Transcription termination</keyword>
<dbReference type="InterPro" id="IPR030842">
    <property type="entry name" value="TF_NusA_bacterial"/>
</dbReference>
<dbReference type="InterPro" id="IPR010213">
    <property type="entry name" value="TF_NusA"/>
</dbReference>
<feature type="domain" description="K Homology" evidence="10">
    <location>
        <begin position="302"/>
        <end position="375"/>
    </location>
</feature>
<dbReference type="Pfam" id="PF13184">
    <property type="entry name" value="KH_NusA_1st"/>
    <property type="match status" value="1"/>
</dbReference>